<gene>
    <name evidence="1" type="ORF">GCM10007063_06020</name>
</gene>
<keyword evidence="2" id="KW-1185">Reference proteome</keyword>
<organism evidence="1 2">
    <name type="scientific">Lentibacillus kapialis</name>
    <dbReference type="NCBI Taxonomy" id="340214"/>
    <lineage>
        <taxon>Bacteria</taxon>
        <taxon>Bacillati</taxon>
        <taxon>Bacillota</taxon>
        <taxon>Bacilli</taxon>
        <taxon>Bacillales</taxon>
        <taxon>Bacillaceae</taxon>
        <taxon>Lentibacillus</taxon>
    </lineage>
</organism>
<dbReference type="Proteomes" id="UP000658382">
    <property type="component" value="Unassembled WGS sequence"/>
</dbReference>
<dbReference type="EMBL" id="BMNQ01000004">
    <property type="protein sequence ID" value="GGJ86306.1"/>
    <property type="molecule type" value="Genomic_DNA"/>
</dbReference>
<sequence length="126" mass="14251">MELNHDCVRSVLIELEDKLTLNGHMHLAQLEKTDTFNTYGHDVSVYAILKLIEIGYLNGNHKNADNELHFLSVSSLTWQGHEFLDNIRDNIVWSKTKDASKKLSGNVSITMLSRIANSVLDKMLGL</sequence>
<dbReference type="RefSeq" id="WP_188631588.1">
    <property type="nucleotide sequence ID" value="NZ_BMNQ01000004.1"/>
</dbReference>
<proteinExistence type="predicted"/>
<evidence type="ECO:0008006" key="3">
    <source>
        <dbReference type="Google" id="ProtNLM"/>
    </source>
</evidence>
<protein>
    <recommendedName>
        <fullName evidence="3">DUF2513 domain-containing protein</fullName>
    </recommendedName>
</protein>
<reference evidence="1" key="2">
    <citation type="submission" date="2020-09" db="EMBL/GenBank/DDBJ databases">
        <authorList>
            <person name="Sun Q."/>
            <person name="Ohkuma M."/>
        </authorList>
    </citation>
    <scope>NUCLEOTIDE SEQUENCE</scope>
    <source>
        <strain evidence="1">JCM 12580</strain>
    </source>
</reference>
<dbReference type="AlphaFoldDB" id="A0A917PP18"/>
<name>A0A917PP18_9BACI</name>
<dbReference type="Pfam" id="PF10711">
    <property type="entry name" value="DUF2513"/>
    <property type="match status" value="1"/>
</dbReference>
<evidence type="ECO:0000313" key="2">
    <source>
        <dbReference type="Proteomes" id="UP000658382"/>
    </source>
</evidence>
<dbReference type="InterPro" id="IPR019650">
    <property type="entry name" value="DUF2513"/>
</dbReference>
<comment type="caution">
    <text evidence="1">The sequence shown here is derived from an EMBL/GenBank/DDBJ whole genome shotgun (WGS) entry which is preliminary data.</text>
</comment>
<reference evidence="1" key="1">
    <citation type="journal article" date="2014" name="Int. J. Syst. Evol. Microbiol.">
        <title>Complete genome sequence of Corynebacterium casei LMG S-19264T (=DSM 44701T), isolated from a smear-ripened cheese.</title>
        <authorList>
            <consortium name="US DOE Joint Genome Institute (JGI-PGF)"/>
            <person name="Walter F."/>
            <person name="Albersmeier A."/>
            <person name="Kalinowski J."/>
            <person name="Ruckert C."/>
        </authorList>
    </citation>
    <scope>NUCLEOTIDE SEQUENCE</scope>
    <source>
        <strain evidence="1">JCM 12580</strain>
    </source>
</reference>
<accession>A0A917PP18</accession>
<evidence type="ECO:0000313" key="1">
    <source>
        <dbReference type="EMBL" id="GGJ86306.1"/>
    </source>
</evidence>